<reference evidence="1 2" key="1">
    <citation type="submission" date="2016-12" db="EMBL/GenBank/DDBJ databases">
        <title>Trade-off between light-utilization and light-protection in marine flavobacteria.</title>
        <authorList>
            <person name="Kumagai Y."/>
            <person name="Yoshizawa S."/>
            <person name="Kogure K."/>
            <person name="Iwasaki W."/>
        </authorList>
    </citation>
    <scope>NUCLEOTIDE SEQUENCE [LARGE SCALE GENOMIC DNA]</scope>
    <source>
        <strain evidence="1 2">KCTC 12100</strain>
    </source>
</reference>
<keyword evidence="2" id="KW-1185">Reference proteome</keyword>
<organism evidence="1 2">
    <name type="scientific">Polaribacter butkevichii</name>
    <dbReference type="NCBI Taxonomy" id="218490"/>
    <lineage>
        <taxon>Bacteria</taxon>
        <taxon>Pseudomonadati</taxon>
        <taxon>Bacteroidota</taxon>
        <taxon>Flavobacteriia</taxon>
        <taxon>Flavobacteriales</taxon>
        <taxon>Flavobacteriaceae</taxon>
    </lineage>
</organism>
<dbReference type="AlphaFoldDB" id="A0A2P6C861"/>
<dbReference type="RefSeq" id="WP_105050049.1">
    <property type="nucleotide sequence ID" value="NZ_CP150661.1"/>
</dbReference>
<proteinExistence type="predicted"/>
<name>A0A2P6C861_9FLAO</name>
<comment type="caution">
    <text evidence="1">The sequence shown here is derived from an EMBL/GenBank/DDBJ whole genome shotgun (WGS) entry which is preliminary data.</text>
</comment>
<evidence type="ECO:0000313" key="1">
    <source>
        <dbReference type="EMBL" id="PQJ69117.1"/>
    </source>
</evidence>
<accession>A0A2P6C861</accession>
<dbReference type="Proteomes" id="UP000247345">
    <property type="component" value="Unassembled WGS sequence"/>
</dbReference>
<dbReference type="OrthoDB" id="6192216at2"/>
<dbReference type="EMBL" id="MSCK01000002">
    <property type="protein sequence ID" value="PQJ69117.1"/>
    <property type="molecule type" value="Genomic_DNA"/>
</dbReference>
<protein>
    <submittedName>
        <fullName evidence="1">Uncharacterized protein</fullName>
    </submittedName>
</protein>
<evidence type="ECO:0000313" key="2">
    <source>
        <dbReference type="Proteomes" id="UP000247345"/>
    </source>
</evidence>
<gene>
    <name evidence="1" type="ORF">BTO14_13890</name>
</gene>
<sequence length="211" mass="24246">MKVQETGFVEFVTDLISSTVDAVISSQMDQEKKQIELKQDLLLTKEQFIFKYDLLNNAKDILGDKVTKEEIDTYVDEYIESHKAILKQYFDKNALKVIVDRGKVSAKLIFSFFDDNSEDTKKKTTKTTLNKDIKKANVLRNLGRLTSPKERLLDAKMDKIIYANKNLSVRDNALTGRKMIVKTVDTSNKDMLDLKTDIISSVEFSFRTIVE</sequence>